<dbReference type="PANTHER" id="PTHR43751">
    <property type="entry name" value="SULFATASE"/>
    <property type="match status" value="1"/>
</dbReference>
<sequence>MRKYLFLVFLFALSEMTYADKRPNIIMIMTDDVAPQDLSIYHRGLGAVNTPNIDQIGNDGMMLTDYYAQQSCTAGRSSFLTGQYPIRTGLTSVGQPGAKLGLSEKDVTIAELLQDQGYATAHFGKSHVGDRNEHLPTVHGFDEFYGFLYHLNMMDMPEQPEFPDDPNFVGRPRNVIYSKVTLKDDTTVDPRWGKVGKQVIEDRGELGKLRQETFDDEVLEYSQKWLKEKKKADEEFFLFFNPSRMHQEIYVSEKWKGKSGHSTYADGLLHLDYLVGELLKTLDEIGETDNTIVMFTSDNGVNLAHWPSGGTASFRGEKGTTWDGGFRVPMLVKWPKNIPAGTYSGELFTAEDWLPTLMAMIGEEDVKEELLEGKKVNGNDYKVHIDGYNQTDILLQNGKSKRREFFFYAENELQAIRVDHWKIYLAVKDEWLKDSEKLPGGMIVNLKLDPYERSIDTPGHFLWMKEKTWVLPTIAPPLKAFAESMKAFPSRQKGTGIGAAAILNQLNSK</sequence>
<dbReference type="Gene3D" id="3.30.1120.10">
    <property type="match status" value="1"/>
</dbReference>
<dbReference type="Gene3D" id="3.40.720.10">
    <property type="entry name" value="Alkaline Phosphatase, subunit A"/>
    <property type="match status" value="1"/>
</dbReference>
<dbReference type="InterPro" id="IPR000917">
    <property type="entry name" value="Sulfatase_N"/>
</dbReference>
<comment type="caution">
    <text evidence="3">The sequence shown here is derived from an EMBL/GenBank/DDBJ whole genome shotgun (WGS) entry which is preliminary data.</text>
</comment>
<dbReference type="PANTHER" id="PTHR43751:SF2">
    <property type="entry name" value="SULFATASE N-TERMINAL DOMAIN-CONTAINING PROTEIN"/>
    <property type="match status" value="1"/>
</dbReference>
<dbReference type="Pfam" id="PF00884">
    <property type="entry name" value="Sulfatase"/>
    <property type="match status" value="1"/>
</dbReference>
<evidence type="ECO:0000259" key="2">
    <source>
        <dbReference type="Pfam" id="PF00884"/>
    </source>
</evidence>
<dbReference type="InterPro" id="IPR017850">
    <property type="entry name" value="Alkaline_phosphatase_core_sf"/>
</dbReference>
<feature type="signal peptide" evidence="1">
    <location>
        <begin position="1"/>
        <end position="19"/>
    </location>
</feature>
<organism evidence="3 4">
    <name type="scientific">Flammeovirga aprica JL-4</name>
    <dbReference type="NCBI Taxonomy" id="694437"/>
    <lineage>
        <taxon>Bacteria</taxon>
        <taxon>Pseudomonadati</taxon>
        <taxon>Bacteroidota</taxon>
        <taxon>Cytophagia</taxon>
        <taxon>Cytophagales</taxon>
        <taxon>Flammeovirgaceae</taxon>
        <taxon>Flammeovirga</taxon>
    </lineage>
</organism>
<feature type="domain" description="Sulfatase N-terminal" evidence="2">
    <location>
        <begin position="23"/>
        <end position="362"/>
    </location>
</feature>
<dbReference type="InterPro" id="IPR052701">
    <property type="entry name" value="GAG_Ulvan_Degrading_Sulfatases"/>
</dbReference>
<dbReference type="AlphaFoldDB" id="A0A7X9P353"/>
<gene>
    <name evidence="3" type="ORF">HHU12_11970</name>
</gene>
<keyword evidence="1" id="KW-0732">Signal</keyword>
<proteinExistence type="predicted"/>
<reference evidence="3 4" key="1">
    <citation type="submission" date="2020-04" db="EMBL/GenBank/DDBJ databases">
        <title>Flammeovirga sp. SR4, a novel species isolated from seawater.</title>
        <authorList>
            <person name="Wang X."/>
        </authorList>
    </citation>
    <scope>NUCLEOTIDE SEQUENCE [LARGE SCALE GENOMIC DNA]</scope>
    <source>
        <strain evidence="3 4">ATCC 23126</strain>
    </source>
</reference>
<feature type="chain" id="PRO_5030939070" evidence="1">
    <location>
        <begin position="20"/>
        <end position="509"/>
    </location>
</feature>
<evidence type="ECO:0000313" key="4">
    <source>
        <dbReference type="Proteomes" id="UP000576082"/>
    </source>
</evidence>
<protein>
    <submittedName>
        <fullName evidence="3">Arylsulfatase</fullName>
    </submittedName>
</protein>
<name>A0A7X9P353_9BACT</name>
<dbReference type="SUPFAM" id="SSF53649">
    <property type="entry name" value="Alkaline phosphatase-like"/>
    <property type="match status" value="1"/>
</dbReference>
<accession>A0A7X9P353</accession>
<dbReference type="RefSeq" id="WP_169656978.1">
    <property type="nucleotide sequence ID" value="NZ_JABANE010000027.1"/>
</dbReference>
<evidence type="ECO:0000313" key="3">
    <source>
        <dbReference type="EMBL" id="NME68679.1"/>
    </source>
</evidence>
<dbReference type="Proteomes" id="UP000576082">
    <property type="component" value="Unassembled WGS sequence"/>
</dbReference>
<keyword evidence="4" id="KW-1185">Reference proteome</keyword>
<dbReference type="CDD" id="cd16142">
    <property type="entry name" value="ARS_like"/>
    <property type="match status" value="1"/>
</dbReference>
<evidence type="ECO:0000256" key="1">
    <source>
        <dbReference type="SAM" id="SignalP"/>
    </source>
</evidence>
<dbReference type="EMBL" id="JABANE010000027">
    <property type="protein sequence ID" value="NME68679.1"/>
    <property type="molecule type" value="Genomic_DNA"/>
</dbReference>